<dbReference type="Proteomes" id="UP001057402">
    <property type="component" value="Chromosome 4"/>
</dbReference>
<keyword evidence="2" id="KW-1185">Reference proteome</keyword>
<organism evidence="1 2">
    <name type="scientific">Melastoma candidum</name>
    <dbReference type="NCBI Taxonomy" id="119954"/>
    <lineage>
        <taxon>Eukaryota</taxon>
        <taxon>Viridiplantae</taxon>
        <taxon>Streptophyta</taxon>
        <taxon>Embryophyta</taxon>
        <taxon>Tracheophyta</taxon>
        <taxon>Spermatophyta</taxon>
        <taxon>Magnoliopsida</taxon>
        <taxon>eudicotyledons</taxon>
        <taxon>Gunneridae</taxon>
        <taxon>Pentapetalae</taxon>
        <taxon>rosids</taxon>
        <taxon>malvids</taxon>
        <taxon>Myrtales</taxon>
        <taxon>Melastomataceae</taxon>
        <taxon>Melastomatoideae</taxon>
        <taxon>Melastomateae</taxon>
        <taxon>Melastoma</taxon>
    </lineage>
</organism>
<sequence length="503" mass="56952">MDWFWVSSVVSIVLIIILCLISLPSKAKKSPLPLPPGPSGLPVLGNLLSLGKDPHRDLDRLSREYGPIMYVRLGLVPTVVVSSPKYAEMVLKTQDLVFASRPPHEGSRIVSYGQRNLTFAPYGPYWRFIRKKCTLELLSASKMSSFRPMRREEIGLLIKDLKKAAADRADVDLSGKISSTGADMSCQMVFGRKYMDDEFSERGFKAVIQEAMQLAAAPNIGEFIPFLRPLDLQGLGKKLKHLPTVFDVFFEKIIDDHVAARQEGRRESRDFVDSMLGIMEEDDDPEFRVDRRHIKAIMLDMLVASMDTSATAVDWAMVELIRNPRIMKKLQNELESTIGLDRVVEESDLEGLRYLDMVIKETFRLHPVAPLLLPHESTEDCVINGYSIPAKSRLIVNIWSIGRDPSIWSEAEKFIPERFEESSVDVRGRDFQLLPFGAGRKGCPGLQLGLTLVRLMLAQLVHCFDWELPDGVRPSDLDMREEFGITVPRAEHLVVIPTYRLRM</sequence>
<reference evidence="2" key="1">
    <citation type="journal article" date="2023" name="Front. Plant Sci.">
        <title>Chromosomal-level genome assembly of Melastoma candidum provides insights into trichome evolution.</title>
        <authorList>
            <person name="Zhong Y."/>
            <person name="Wu W."/>
            <person name="Sun C."/>
            <person name="Zou P."/>
            <person name="Liu Y."/>
            <person name="Dai S."/>
            <person name="Zhou R."/>
        </authorList>
    </citation>
    <scope>NUCLEOTIDE SEQUENCE [LARGE SCALE GENOMIC DNA]</scope>
</reference>
<evidence type="ECO:0000313" key="1">
    <source>
        <dbReference type="EMBL" id="KAI4371986.1"/>
    </source>
</evidence>
<dbReference type="EMBL" id="CM042883">
    <property type="protein sequence ID" value="KAI4371986.1"/>
    <property type="molecule type" value="Genomic_DNA"/>
</dbReference>
<gene>
    <name evidence="1" type="ORF">MLD38_010274</name>
</gene>
<evidence type="ECO:0000313" key="2">
    <source>
        <dbReference type="Proteomes" id="UP001057402"/>
    </source>
</evidence>
<accession>A0ACB9QYP6</accession>
<name>A0ACB9QYP6_9MYRT</name>
<proteinExistence type="predicted"/>
<protein>
    <submittedName>
        <fullName evidence="1">Uncharacterized protein</fullName>
    </submittedName>
</protein>
<comment type="caution">
    <text evidence="1">The sequence shown here is derived from an EMBL/GenBank/DDBJ whole genome shotgun (WGS) entry which is preliminary data.</text>
</comment>